<feature type="compositionally biased region" description="Low complexity" evidence="2">
    <location>
        <begin position="27"/>
        <end position="42"/>
    </location>
</feature>
<dbReference type="AlphaFoldDB" id="A0A7M5X1C2"/>
<dbReference type="PRINTS" id="PR00837">
    <property type="entry name" value="V5TPXLIKE"/>
</dbReference>
<dbReference type="Gene3D" id="3.40.33.10">
    <property type="entry name" value="CAP"/>
    <property type="match status" value="1"/>
</dbReference>
<evidence type="ECO:0000313" key="5">
    <source>
        <dbReference type="Proteomes" id="UP000594262"/>
    </source>
</evidence>
<dbReference type="InterPro" id="IPR035940">
    <property type="entry name" value="CAP_sf"/>
</dbReference>
<dbReference type="PANTHER" id="PTHR10334">
    <property type="entry name" value="CYSTEINE-RICH SECRETORY PROTEIN-RELATED"/>
    <property type="match status" value="1"/>
</dbReference>
<feature type="compositionally biased region" description="Low complexity" evidence="2">
    <location>
        <begin position="57"/>
        <end position="69"/>
    </location>
</feature>
<feature type="domain" description="SCP" evidence="3">
    <location>
        <begin position="224"/>
        <end position="363"/>
    </location>
</feature>
<dbReference type="SMART" id="SM00198">
    <property type="entry name" value="SCP"/>
    <property type="match status" value="1"/>
</dbReference>
<dbReference type="RefSeq" id="XP_066936583.1">
    <property type="nucleotide sequence ID" value="XM_067080482.1"/>
</dbReference>
<feature type="compositionally biased region" description="Polar residues" evidence="2">
    <location>
        <begin position="78"/>
        <end position="87"/>
    </location>
</feature>
<dbReference type="GeneID" id="136824327"/>
<dbReference type="InterPro" id="IPR001283">
    <property type="entry name" value="CRISP-related"/>
</dbReference>
<proteinExistence type="predicted"/>
<organism evidence="4 5">
    <name type="scientific">Clytia hemisphaerica</name>
    <dbReference type="NCBI Taxonomy" id="252671"/>
    <lineage>
        <taxon>Eukaryota</taxon>
        <taxon>Metazoa</taxon>
        <taxon>Cnidaria</taxon>
        <taxon>Hydrozoa</taxon>
        <taxon>Hydroidolina</taxon>
        <taxon>Leptothecata</taxon>
        <taxon>Obeliida</taxon>
        <taxon>Clytiidae</taxon>
        <taxon>Clytia</taxon>
    </lineage>
</organism>
<feature type="compositionally biased region" description="Basic and acidic residues" evidence="2">
    <location>
        <begin position="436"/>
        <end position="458"/>
    </location>
</feature>
<protein>
    <recommendedName>
        <fullName evidence="3">SCP domain-containing protein</fullName>
    </recommendedName>
</protein>
<keyword evidence="1" id="KW-0175">Coiled coil</keyword>
<evidence type="ECO:0000313" key="4">
    <source>
        <dbReference type="EnsemblMetazoa" id="CLYHEMP015650.1"/>
    </source>
</evidence>
<feature type="compositionally biased region" description="Basic and acidic residues" evidence="2">
    <location>
        <begin position="1"/>
        <end position="11"/>
    </location>
</feature>
<feature type="region of interest" description="Disordered" evidence="2">
    <location>
        <begin position="1"/>
        <end position="87"/>
    </location>
</feature>
<dbReference type="EnsemblMetazoa" id="CLYHEMT015650.1">
    <property type="protein sequence ID" value="CLYHEMP015650.1"/>
    <property type="gene ID" value="CLYHEMG015650"/>
</dbReference>
<evidence type="ECO:0000256" key="1">
    <source>
        <dbReference type="SAM" id="Coils"/>
    </source>
</evidence>
<name>A0A7M5X1C2_9CNID</name>
<reference evidence="4" key="1">
    <citation type="submission" date="2021-01" db="UniProtKB">
        <authorList>
            <consortium name="EnsemblMetazoa"/>
        </authorList>
    </citation>
    <scope>IDENTIFICATION</scope>
</reference>
<dbReference type="Pfam" id="PF00188">
    <property type="entry name" value="CAP"/>
    <property type="match status" value="1"/>
</dbReference>
<keyword evidence="5" id="KW-1185">Reference proteome</keyword>
<sequence length="465" mass="50426">MSSEDHNHTSSREVTSTTTTTDDDGTLHTVTTTSTTENDNGDVTSCSKLSKELGDATNNNETSTTTTTTEKTECSGPNCGSTASADGLTSSTMARTQMETVKSLTQNGDSKIEEVKTECSKVVNTVNDQVSTTEKTIKEETKKIENKVENIEKDAENVAKDVEKGAENAIKNAENEAGKVKNELGKEVDQAKDKVSEAANNLAGKRNFEAAGPGFKAPLTITLGEEEEALYALNKVRSLHGVQPIVWDKELETQAKDWALKLGEAGQWAADLSGTQSVGEIVYVAKGTSECSRMSTAVHEWYKSIAKYDFNNTNMIPPGDESQPFTQLVWKSATKVGMSAVYREDTKTSYLVVQFTPPGNYGDVRNYWKYVTPPLAGTTPLKIPKPEELLSTDSNQASSISNMGSIIGVLCHWCVSNGDKPEIKTAAARPYIKITVTDEDKQQEEGEGKKDRSADAKKSVPTTEL</sequence>
<evidence type="ECO:0000259" key="3">
    <source>
        <dbReference type="SMART" id="SM00198"/>
    </source>
</evidence>
<feature type="region of interest" description="Disordered" evidence="2">
    <location>
        <begin position="434"/>
        <end position="465"/>
    </location>
</feature>
<feature type="coiled-coil region" evidence="1">
    <location>
        <begin position="134"/>
        <end position="201"/>
    </location>
</feature>
<dbReference type="Proteomes" id="UP000594262">
    <property type="component" value="Unplaced"/>
</dbReference>
<dbReference type="SUPFAM" id="SSF55797">
    <property type="entry name" value="PR-1-like"/>
    <property type="match status" value="1"/>
</dbReference>
<dbReference type="Gene3D" id="1.20.120.20">
    <property type="entry name" value="Apolipoprotein"/>
    <property type="match status" value="1"/>
</dbReference>
<accession>A0A7M5X1C2</accession>
<dbReference type="OrthoDB" id="337038at2759"/>
<dbReference type="InterPro" id="IPR014044">
    <property type="entry name" value="CAP_dom"/>
</dbReference>
<evidence type="ECO:0000256" key="2">
    <source>
        <dbReference type="SAM" id="MobiDB-lite"/>
    </source>
</evidence>